<dbReference type="SUPFAM" id="SSF50998">
    <property type="entry name" value="Quinoprotein alcohol dehydrogenase-like"/>
    <property type="match status" value="1"/>
</dbReference>
<accession>A0ABQ3ZJ21</accession>
<dbReference type="InterPro" id="IPR011047">
    <property type="entry name" value="Quinoprotein_ADH-like_sf"/>
</dbReference>
<feature type="region of interest" description="Disordered" evidence="1">
    <location>
        <begin position="1"/>
        <end position="20"/>
    </location>
</feature>
<evidence type="ECO:0000313" key="3">
    <source>
        <dbReference type="Proteomes" id="UP000603200"/>
    </source>
</evidence>
<keyword evidence="3" id="KW-1185">Reference proteome</keyword>
<sequence length="391" mass="41295">MRDTSDGARHEATDAGHGRWEPPWRWGRRNNDPEYAWLGAGRAVDAALRESGGGRVAGVRVAGGQGRPFYAVQFIRGDWLCTASVDALTGDVASIVHDGDAAPARMSPPVVTDRRRLTLPHRVIGDIQASVDDPSLAYVATDAGVSTVRMEHDGLRLVAERVTGFGSTRQIAAVPGGVAGITGDGRAFMLHDRPVTGLHAWVTRLPASPYTIASAAQRVLIASDAGAVELDLADGRVVRILDGTPVRAATYLRPGKAVLATHSGWLSVVNTVDGTPEWCYEQGEYPDRMWSAHDRILLAGEGGLKEVVPGEGVVCRWSTPLRDAVASAASVCGQVFTCTPGAPLAAHSYATAAHDGPLDTHPDVITTVRTPGGRSALLAAYRDGTIEALEL</sequence>
<dbReference type="RefSeq" id="WP_203835837.1">
    <property type="nucleotide sequence ID" value="NZ_BAAATV010000003.1"/>
</dbReference>
<dbReference type="EMBL" id="BOMN01000021">
    <property type="protein sequence ID" value="GIE18579.1"/>
    <property type="molecule type" value="Genomic_DNA"/>
</dbReference>
<organism evidence="2 3">
    <name type="scientific">Winogradskya humida</name>
    <dbReference type="NCBI Taxonomy" id="113566"/>
    <lineage>
        <taxon>Bacteria</taxon>
        <taxon>Bacillati</taxon>
        <taxon>Actinomycetota</taxon>
        <taxon>Actinomycetes</taxon>
        <taxon>Micromonosporales</taxon>
        <taxon>Micromonosporaceae</taxon>
        <taxon>Winogradskya</taxon>
    </lineage>
</organism>
<name>A0ABQ3ZJ21_9ACTN</name>
<evidence type="ECO:0000256" key="1">
    <source>
        <dbReference type="SAM" id="MobiDB-lite"/>
    </source>
</evidence>
<reference evidence="2 3" key="1">
    <citation type="submission" date="2021-01" db="EMBL/GenBank/DDBJ databases">
        <title>Whole genome shotgun sequence of Actinoplanes humidus NBRC 14915.</title>
        <authorList>
            <person name="Komaki H."/>
            <person name="Tamura T."/>
        </authorList>
    </citation>
    <scope>NUCLEOTIDE SEQUENCE [LARGE SCALE GENOMIC DNA]</scope>
    <source>
        <strain evidence="2 3">NBRC 14915</strain>
    </source>
</reference>
<evidence type="ECO:0000313" key="2">
    <source>
        <dbReference type="EMBL" id="GIE18579.1"/>
    </source>
</evidence>
<dbReference type="Proteomes" id="UP000603200">
    <property type="component" value="Unassembled WGS sequence"/>
</dbReference>
<comment type="caution">
    <text evidence="2">The sequence shown here is derived from an EMBL/GenBank/DDBJ whole genome shotgun (WGS) entry which is preliminary data.</text>
</comment>
<protein>
    <recommendedName>
        <fullName evidence="4">Pyrroloquinoline-quinone binding quinoprotein</fullName>
    </recommendedName>
</protein>
<gene>
    <name evidence="2" type="ORF">Ahu01nite_016810</name>
</gene>
<proteinExistence type="predicted"/>
<evidence type="ECO:0008006" key="4">
    <source>
        <dbReference type="Google" id="ProtNLM"/>
    </source>
</evidence>